<accession>A0A6G7Y7W2</accession>
<dbReference type="RefSeq" id="WP_166233841.1">
    <property type="nucleotide sequence ID" value="NZ_CP049865.1"/>
</dbReference>
<feature type="region of interest" description="Disordered" evidence="1">
    <location>
        <begin position="197"/>
        <end position="223"/>
    </location>
</feature>
<organism evidence="3 4">
    <name type="scientific">Propioniciclava coleopterorum</name>
    <dbReference type="NCBI Taxonomy" id="2714937"/>
    <lineage>
        <taxon>Bacteria</taxon>
        <taxon>Bacillati</taxon>
        <taxon>Actinomycetota</taxon>
        <taxon>Actinomycetes</taxon>
        <taxon>Propionibacteriales</taxon>
        <taxon>Propionibacteriaceae</taxon>
        <taxon>Propioniciclava</taxon>
    </lineage>
</organism>
<protein>
    <submittedName>
        <fullName evidence="3">DUF4956 domain-containing protein</fullName>
    </submittedName>
</protein>
<keyword evidence="4" id="KW-1185">Reference proteome</keyword>
<feature type="transmembrane region" description="Helical" evidence="2">
    <location>
        <begin position="34"/>
        <end position="52"/>
    </location>
</feature>
<reference evidence="3 4" key="1">
    <citation type="submission" date="2020-03" db="EMBL/GenBank/DDBJ databases">
        <title>Propioniciclava sp. nov., isolated from Hydrophilus acuminatus.</title>
        <authorList>
            <person name="Hyun D.-W."/>
            <person name="Bae J.-W."/>
        </authorList>
    </citation>
    <scope>NUCLEOTIDE SEQUENCE [LARGE SCALE GENOMIC DNA]</scope>
    <source>
        <strain evidence="3 4">HDW11</strain>
    </source>
</reference>
<dbReference type="EMBL" id="CP049865">
    <property type="protein sequence ID" value="QIK72766.1"/>
    <property type="molecule type" value="Genomic_DNA"/>
</dbReference>
<feature type="transmembrane region" description="Helical" evidence="2">
    <location>
        <begin position="6"/>
        <end position="27"/>
    </location>
</feature>
<dbReference type="InterPro" id="IPR032531">
    <property type="entry name" value="DUF4956"/>
</dbReference>
<dbReference type="Proteomes" id="UP000501058">
    <property type="component" value="Chromosome"/>
</dbReference>
<dbReference type="KEGG" id="prv:G7070_11395"/>
<keyword evidence="2" id="KW-1133">Transmembrane helix</keyword>
<evidence type="ECO:0000313" key="4">
    <source>
        <dbReference type="Proteomes" id="UP000501058"/>
    </source>
</evidence>
<name>A0A6G7Y7W2_9ACTN</name>
<gene>
    <name evidence="3" type="ORF">G7070_11395</name>
</gene>
<sequence>MLSFASLVAVGTDLVAATILAVALYYPRHHRRDLMFAFLTLNVGVMAVTLALGTTEASVGLGLGLFGVLSIIRLRSDAISQGEIAYYFSALALGLLGGLAPFAWWVTPTLSALILLVVTIADHPKVARRITSITLTLDEAILDPDLLERTVSIRLGAPVRRISVHEVDLVRDLTVLDVWYAPIRHVGPRYAAIPSPALPHRAPETPQSPITAPLRSRADAYTS</sequence>
<evidence type="ECO:0000256" key="2">
    <source>
        <dbReference type="SAM" id="Phobius"/>
    </source>
</evidence>
<dbReference type="Pfam" id="PF16316">
    <property type="entry name" value="DUF4956"/>
    <property type="match status" value="1"/>
</dbReference>
<feature type="transmembrane region" description="Helical" evidence="2">
    <location>
        <begin position="86"/>
        <end position="106"/>
    </location>
</feature>
<evidence type="ECO:0000256" key="1">
    <source>
        <dbReference type="SAM" id="MobiDB-lite"/>
    </source>
</evidence>
<keyword evidence="2" id="KW-0472">Membrane</keyword>
<proteinExistence type="predicted"/>
<feature type="transmembrane region" description="Helical" evidence="2">
    <location>
        <begin position="58"/>
        <end position="74"/>
    </location>
</feature>
<evidence type="ECO:0000313" key="3">
    <source>
        <dbReference type="EMBL" id="QIK72766.1"/>
    </source>
</evidence>
<keyword evidence="2" id="KW-0812">Transmembrane</keyword>
<dbReference type="AlphaFoldDB" id="A0A6G7Y7W2"/>